<gene>
    <name evidence="2" type="ORF">Q763_11185</name>
</gene>
<dbReference type="SUPFAM" id="SSF103473">
    <property type="entry name" value="MFS general substrate transporter"/>
    <property type="match status" value="1"/>
</dbReference>
<dbReference type="STRING" id="1406840.Q763_11185"/>
<feature type="transmembrane region" description="Helical" evidence="1">
    <location>
        <begin position="393"/>
        <end position="417"/>
    </location>
</feature>
<dbReference type="eggNOG" id="ENOG502Z7UP">
    <property type="taxonomic scope" value="Bacteria"/>
</dbReference>
<keyword evidence="1" id="KW-1133">Transmembrane helix</keyword>
<keyword evidence="1" id="KW-0812">Transmembrane</keyword>
<feature type="transmembrane region" description="Helical" evidence="1">
    <location>
        <begin position="87"/>
        <end position="108"/>
    </location>
</feature>
<sequence length="431" mass="48562">MKTVYKLTNSKKIKDMSTVWIMLSAFLCYTGMYAVRKSFLAGQYQDLDFGYGLDAKTILVISQVMGYMLSKFLGIKLISEMPKHKRANWLIGFVLFGLSMLGLFSILPNVLKPLALFLNGLPLGMVFGVVISYIEGRRNSEMLAAALSATFIFSTGLVKTVGVVLMQDYSISEYNMPFFTGLFFMPLFIIAVWMLKRAKDPCSMDVEERSERVPMYARERKDFLKQNGWGYFGLVAIYILLTVVRDFRDNFIVEFWAEQGYSQAPQVITLTEIPVAVIVLVITAMGILIRNNSKAFNTGMWLTISGAVVILVSTMLFEKGYLSPVFWTIISGIGIYLPYILFHCLLFERLIALLSYRGNVGFLFYLADALGYLGSVVVLILKEVTGFKQSWVAFFTGLNIKTAVLVLIISLLTMLYFNRKITVVKIQSATA</sequence>
<keyword evidence="1" id="KW-0472">Membrane</keyword>
<keyword evidence="3" id="KW-1185">Reference proteome</keyword>
<reference evidence="2 3" key="1">
    <citation type="submission" date="2013-09" db="EMBL/GenBank/DDBJ databases">
        <authorList>
            <person name="Zeng Z."/>
            <person name="Chen C."/>
        </authorList>
    </citation>
    <scope>NUCLEOTIDE SEQUENCE [LARGE SCALE GENOMIC DNA]</scope>
    <source>
        <strain evidence="2 3">F44-8</strain>
    </source>
</reference>
<feature type="transmembrane region" description="Helical" evidence="1">
    <location>
        <begin position="359"/>
        <end position="381"/>
    </location>
</feature>
<feature type="transmembrane region" description="Helical" evidence="1">
    <location>
        <begin position="300"/>
        <end position="318"/>
    </location>
</feature>
<proteinExistence type="predicted"/>
<feature type="transmembrane region" description="Helical" evidence="1">
    <location>
        <begin position="228"/>
        <end position="247"/>
    </location>
</feature>
<comment type="caution">
    <text evidence="2">The sequence shown here is derived from an EMBL/GenBank/DDBJ whole genome shotgun (WGS) entry which is preliminary data.</text>
</comment>
<evidence type="ECO:0000313" key="3">
    <source>
        <dbReference type="Proteomes" id="UP000030129"/>
    </source>
</evidence>
<dbReference type="AlphaFoldDB" id="A0A0A2LLR5"/>
<protein>
    <submittedName>
        <fullName evidence="2">Membrane protein</fullName>
    </submittedName>
</protein>
<accession>A0A0A2LLR5</accession>
<feature type="transmembrane region" description="Helical" evidence="1">
    <location>
        <begin position="267"/>
        <end position="288"/>
    </location>
</feature>
<dbReference type="Proteomes" id="UP000030129">
    <property type="component" value="Unassembled WGS sequence"/>
</dbReference>
<evidence type="ECO:0000313" key="2">
    <source>
        <dbReference type="EMBL" id="KGO80216.1"/>
    </source>
</evidence>
<feature type="transmembrane region" description="Helical" evidence="1">
    <location>
        <begin position="178"/>
        <end position="195"/>
    </location>
</feature>
<dbReference type="EMBL" id="JRLV01000011">
    <property type="protein sequence ID" value="KGO80216.1"/>
    <property type="molecule type" value="Genomic_DNA"/>
</dbReference>
<feature type="transmembrane region" description="Helical" evidence="1">
    <location>
        <begin position="16"/>
        <end position="35"/>
    </location>
</feature>
<feature type="transmembrane region" description="Helical" evidence="1">
    <location>
        <begin position="146"/>
        <end position="166"/>
    </location>
</feature>
<evidence type="ECO:0000256" key="1">
    <source>
        <dbReference type="SAM" id="Phobius"/>
    </source>
</evidence>
<feature type="transmembrane region" description="Helical" evidence="1">
    <location>
        <begin position="55"/>
        <end position="75"/>
    </location>
</feature>
<dbReference type="InterPro" id="IPR043745">
    <property type="entry name" value="DUF5690"/>
</dbReference>
<dbReference type="InterPro" id="IPR036259">
    <property type="entry name" value="MFS_trans_sf"/>
</dbReference>
<organism evidence="2 3">
    <name type="scientific">Flavobacterium beibuense F44-8</name>
    <dbReference type="NCBI Taxonomy" id="1406840"/>
    <lineage>
        <taxon>Bacteria</taxon>
        <taxon>Pseudomonadati</taxon>
        <taxon>Bacteroidota</taxon>
        <taxon>Flavobacteriia</taxon>
        <taxon>Flavobacteriales</taxon>
        <taxon>Flavobacteriaceae</taxon>
        <taxon>Flavobacterium</taxon>
    </lineage>
</organism>
<feature type="transmembrane region" description="Helical" evidence="1">
    <location>
        <begin position="324"/>
        <end position="347"/>
    </location>
</feature>
<feature type="transmembrane region" description="Helical" evidence="1">
    <location>
        <begin position="114"/>
        <end position="134"/>
    </location>
</feature>
<name>A0A0A2LLR5_9FLAO</name>
<dbReference type="Pfam" id="PF18943">
    <property type="entry name" value="DUF5690"/>
    <property type="match status" value="1"/>
</dbReference>